<reference evidence="1 3" key="1">
    <citation type="submission" date="2015-08" db="EMBL/GenBank/DDBJ databases">
        <title>Genome of Paenibacillus jilunlii.</title>
        <authorList>
            <person name="Sant'Anna F.H."/>
            <person name="Ambrosini A."/>
            <person name="Souza R."/>
            <person name="Bach E."/>
            <person name="Fernandes G."/>
            <person name="Balsanelli E."/>
            <person name="Baura V.A."/>
            <person name="Pedrosa F.O."/>
            <person name="Souza E.M."/>
            <person name="Passaglia L."/>
        </authorList>
    </citation>
    <scope>NUCLEOTIDE SEQUENCE [LARGE SCALE GENOMIC DNA]</scope>
    <source>
        <strain evidence="1 3">DSM 23019</strain>
    </source>
</reference>
<organism evidence="2 4">
    <name type="scientific">Paenibacillus jilunlii</name>
    <dbReference type="NCBI Taxonomy" id="682956"/>
    <lineage>
        <taxon>Bacteria</taxon>
        <taxon>Bacillati</taxon>
        <taxon>Bacillota</taxon>
        <taxon>Bacilli</taxon>
        <taxon>Bacillales</taxon>
        <taxon>Paenibacillaceae</taxon>
        <taxon>Paenibacillus</taxon>
    </lineage>
</organism>
<dbReference type="Proteomes" id="UP000070252">
    <property type="component" value="Unassembled WGS sequence"/>
</dbReference>
<dbReference type="OrthoDB" id="2883378at2"/>
<proteinExistence type="predicted"/>
<evidence type="ECO:0008006" key="5">
    <source>
        <dbReference type="Google" id="ProtNLM"/>
    </source>
</evidence>
<dbReference type="Proteomes" id="UP000182783">
    <property type="component" value="Unassembled WGS sequence"/>
</dbReference>
<evidence type="ECO:0000313" key="2">
    <source>
        <dbReference type="EMBL" id="SDM12234.1"/>
    </source>
</evidence>
<evidence type="ECO:0000313" key="1">
    <source>
        <dbReference type="EMBL" id="KWX74552.1"/>
    </source>
</evidence>
<dbReference type="EMBL" id="FNGM01000009">
    <property type="protein sequence ID" value="SDM12234.1"/>
    <property type="molecule type" value="Genomic_DNA"/>
</dbReference>
<name>A0A1G9QMJ0_9BACL</name>
<dbReference type="Gene3D" id="3.30.2310.20">
    <property type="entry name" value="RelE-like"/>
    <property type="match status" value="1"/>
</dbReference>
<reference evidence="2 4" key="2">
    <citation type="submission" date="2016-10" db="EMBL/GenBank/DDBJ databases">
        <authorList>
            <person name="de Groot N.N."/>
        </authorList>
    </citation>
    <scope>NUCLEOTIDE SEQUENCE [LARGE SCALE GENOMIC DNA]</scope>
    <source>
        <strain evidence="2 4">CGMCC 1.10239</strain>
    </source>
</reference>
<dbReference type="InterPro" id="IPR035093">
    <property type="entry name" value="RelE/ParE_toxin_dom_sf"/>
</dbReference>
<protein>
    <recommendedName>
        <fullName evidence="5">mRNA interferase RelE/StbE</fullName>
    </recommendedName>
</protein>
<dbReference type="EMBL" id="LIPY01000114">
    <property type="protein sequence ID" value="KWX74552.1"/>
    <property type="molecule type" value="Genomic_DNA"/>
</dbReference>
<dbReference type="AlphaFoldDB" id="A0A1G9QMJ0"/>
<dbReference type="RefSeq" id="WP_062523770.1">
    <property type="nucleotide sequence ID" value="NZ_CP048429.1"/>
</dbReference>
<keyword evidence="3" id="KW-1185">Reference proteome</keyword>
<sequence>MPTQQLIQQLVQIMIQQYKVDIRYKKGVLDEDLEGYVKGDIKLIFKAIVKRFKTNANPHHVNPDWLLKNDLFGSIKIRLLDEGIRVIYRVAEELPTHTVIDIYAVGPRKDELAYMCLKNVRTGSLLAKY</sequence>
<evidence type="ECO:0000313" key="4">
    <source>
        <dbReference type="Proteomes" id="UP000182783"/>
    </source>
</evidence>
<gene>
    <name evidence="1" type="ORF">AML91_15230</name>
    <name evidence="2" type="ORF">SAMN05216191_10937</name>
</gene>
<evidence type="ECO:0000313" key="3">
    <source>
        <dbReference type="Proteomes" id="UP000070252"/>
    </source>
</evidence>
<accession>A0A1G9QMJ0</accession>